<dbReference type="VEuPathDB" id="FungiDB:TSTA_060440"/>
<dbReference type="GeneID" id="8108588"/>
<dbReference type="AlphaFoldDB" id="B8LU79"/>
<keyword evidence="3" id="KW-1185">Reference proteome</keyword>
<dbReference type="STRING" id="441959.B8LU79"/>
<accession>B8LU79</accession>
<dbReference type="HOGENOM" id="CLU_004286_4_0_1"/>
<gene>
    <name evidence="2" type="ORF">TSTA_060440</name>
</gene>
<feature type="compositionally biased region" description="Basic and acidic residues" evidence="1">
    <location>
        <begin position="676"/>
        <end position="685"/>
    </location>
</feature>
<dbReference type="Proteomes" id="UP000001745">
    <property type="component" value="Unassembled WGS sequence"/>
</dbReference>
<feature type="compositionally biased region" description="Basic and acidic residues" evidence="1">
    <location>
        <begin position="651"/>
        <end position="669"/>
    </location>
</feature>
<dbReference type="OMA" id="ERIMSTQ"/>
<sequence>MQSPSTHAEAHLEIERSRNYKGTAKIDLEEIGFHPDSSQSVEQHIIDRLCEKFQKEGCRRLDAQNHVAAIISLQDLRAALQAAGKSFKDLLTSDPNHLLHLQFLAGQVLCLHGRHRIRAGAKVLTAGDRWWTVDIYLENISYELRTALTEGYFEKEQPSDGEIYRKIRRYQKEPNAFIQRMWWARLTDDKARYLRQLSKNIDLCSAFDALLSIPGLWGGMSLEHVANVIALRCDEEIVHYLTSHLREFWISLVTSDPTNPDLEATMKIDAHTVEILELMAPKASYRDARKVQRLLRSGKVLSKFNLSERARMWKWLRDYDGIIPSLRTFFRDIEYFKECGNAMKLLVNFSKNGPTVRRAMRCCYNPRDSLEEGCLIQTSEDTFERQFGSREVQQELSYRQLWLYAMRVYPTLTKPNPLAKSQNKTLDAIVIYEIAMFAHKLGFQSPAIEKLITHSPDAMIAQNALFNARDQERYEYDATVFPTLVRRIVECFSMATPRGQPQIPSLVDSTADLKECCGLPSSQAQRHDRRLLFLDSLHTDTVDVSGTVSTWYVRRNVYFAFFGRLYGFSDSLRVPVSTSSTFPLDRDVTSRPSSVAHEGSEIGAPRVECMDPIPGPGNTESRTEIANPATQQGEANEVVAGIELSDQPQSLREEETSVVDQEHFQREAEENAVEGTKLRDAPHEENELESDESPKSGLLELDTPNGLQPGTGYPSNILSPSLQLKNDLSNFIAKIHVLTSPLEDDLQQIGQLRSHIIDQANDARKRENTNDNTSGINKKLKSGNERKRP</sequence>
<evidence type="ECO:0000313" key="3">
    <source>
        <dbReference type="Proteomes" id="UP000001745"/>
    </source>
</evidence>
<organism evidence="2 3">
    <name type="scientific">Talaromyces stipitatus (strain ATCC 10500 / CBS 375.48 / QM 6759 / NRRL 1006)</name>
    <name type="common">Penicillium stipitatum</name>
    <dbReference type="NCBI Taxonomy" id="441959"/>
    <lineage>
        <taxon>Eukaryota</taxon>
        <taxon>Fungi</taxon>
        <taxon>Dikarya</taxon>
        <taxon>Ascomycota</taxon>
        <taxon>Pezizomycotina</taxon>
        <taxon>Eurotiomycetes</taxon>
        <taxon>Eurotiomycetidae</taxon>
        <taxon>Eurotiales</taxon>
        <taxon>Trichocomaceae</taxon>
        <taxon>Talaromyces</taxon>
        <taxon>Talaromyces sect. Talaromyces</taxon>
    </lineage>
</organism>
<dbReference type="Pfam" id="PF12520">
    <property type="entry name" value="DUF3723"/>
    <property type="match status" value="1"/>
</dbReference>
<evidence type="ECO:0000313" key="2">
    <source>
        <dbReference type="EMBL" id="EED22551.1"/>
    </source>
</evidence>
<feature type="compositionally biased region" description="Polar residues" evidence="1">
    <location>
        <begin position="705"/>
        <end position="714"/>
    </location>
</feature>
<evidence type="ECO:0000256" key="1">
    <source>
        <dbReference type="SAM" id="MobiDB-lite"/>
    </source>
</evidence>
<dbReference type="OrthoDB" id="4227485at2759"/>
<dbReference type="RefSeq" id="XP_002339938.1">
    <property type="nucleotide sequence ID" value="XM_002339897.1"/>
</dbReference>
<dbReference type="InParanoid" id="B8LU79"/>
<reference evidence="3" key="1">
    <citation type="journal article" date="2015" name="Genome Announc.">
        <title>Genome sequence of the AIDS-associated pathogen Penicillium marneffei (ATCC18224) and its near taxonomic relative Talaromyces stipitatus (ATCC10500).</title>
        <authorList>
            <person name="Nierman W.C."/>
            <person name="Fedorova-Abrams N.D."/>
            <person name="Andrianopoulos A."/>
        </authorList>
    </citation>
    <scope>NUCLEOTIDE SEQUENCE [LARGE SCALE GENOMIC DNA]</scope>
    <source>
        <strain evidence="3">ATCC 10500 / CBS 375.48 / QM 6759 / NRRL 1006</strain>
    </source>
</reference>
<feature type="region of interest" description="Disordered" evidence="1">
    <location>
        <begin position="760"/>
        <end position="789"/>
    </location>
</feature>
<proteinExistence type="predicted"/>
<dbReference type="EMBL" id="EQ962652">
    <property type="protein sequence ID" value="EED22551.1"/>
    <property type="molecule type" value="Genomic_DNA"/>
</dbReference>
<dbReference type="PhylomeDB" id="B8LU79"/>
<protein>
    <submittedName>
        <fullName evidence="2">Uncharacterized protein</fullName>
    </submittedName>
</protein>
<feature type="region of interest" description="Disordered" evidence="1">
    <location>
        <begin position="645"/>
        <end position="714"/>
    </location>
</feature>
<dbReference type="InterPro" id="IPR022198">
    <property type="entry name" value="DUF3723"/>
</dbReference>
<name>B8LU79_TALSN</name>
<dbReference type="eggNOG" id="ENOG502S0KD">
    <property type="taxonomic scope" value="Eukaryota"/>
</dbReference>